<dbReference type="PANTHER" id="PTHR46094">
    <property type="entry name" value="INTEGRATOR COMPLEX SUBUNIT 9"/>
    <property type="match status" value="1"/>
</dbReference>
<keyword evidence="3" id="KW-0963">Cytoplasm</keyword>
<evidence type="ECO:0000259" key="5">
    <source>
        <dbReference type="SMART" id="SM01027"/>
    </source>
</evidence>
<dbReference type="PANTHER" id="PTHR46094:SF1">
    <property type="entry name" value="INTEGRATOR COMPLEX SUBUNIT 9"/>
    <property type="match status" value="1"/>
</dbReference>
<name>A0A183UZU7_TOXCA</name>
<dbReference type="Proteomes" id="UP000050794">
    <property type="component" value="Unassembled WGS sequence"/>
</dbReference>
<comment type="subcellular location">
    <subcellularLocation>
        <location evidence="2">Cytoplasm</location>
    </subcellularLocation>
    <subcellularLocation>
        <location evidence="1">Nucleus</location>
    </subcellularLocation>
</comment>
<feature type="domain" description="Beta-Casp" evidence="5">
    <location>
        <begin position="348"/>
        <end position="476"/>
    </location>
</feature>
<evidence type="ECO:0000256" key="3">
    <source>
        <dbReference type="ARBA" id="ARBA00022490"/>
    </source>
</evidence>
<dbReference type="GO" id="GO:0005737">
    <property type="term" value="C:cytoplasm"/>
    <property type="evidence" value="ECO:0007669"/>
    <property type="project" value="UniProtKB-SubCell"/>
</dbReference>
<dbReference type="Gene3D" id="3.40.50.10890">
    <property type="match status" value="1"/>
</dbReference>
<dbReference type="AlphaFoldDB" id="A0A183UZU7"/>
<dbReference type="Pfam" id="PF10996">
    <property type="entry name" value="Beta-Casp"/>
    <property type="match status" value="1"/>
</dbReference>
<accession>A0A183UZU7</accession>
<protein>
    <submittedName>
        <fullName evidence="8">Beta-Casp domain-containing protein</fullName>
    </submittedName>
</protein>
<evidence type="ECO:0000256" key="2">
    <source>
        <dbReference type="ARBA" id="ARBA00004496"/>
    </source>
</evidence>
<dbReference type="SMART" id="SM01027">
    <property type="entry name" value="Beta-Casp"/>
    <property type="match status" value="1"/>
</dbReference>
<dbReference type="GO" id="GO:0034472">
    <property type="term" value="P:snRNA 3'-end processing"/>
    <property type="evidence" value="ECO:0007669"/>
    <property type="project" value="TreeGrafter"/>
</dbReference>
<dbReference type="GO" id="GO:0032039">
    <property type="term" value="C:integrator complex"/>
    <property type="evidence" value="ECO:0007669"/>
    <property type="project" value="InterPro"/>
</dbReference>
<dbReference type="Gene3D" id="3.60.15.10">
    <property type="entry name" value="Ribonuclease Z/Hydroxyacylglutathione hydrolase-like"/>
    <property type="match status" value="1"/>
</dbReference>
<dbReference type="SUPFAM" id="SSF56281">
    <property type="entry name" value="Metallo-hydrolase/oxidoreductase"/>
    <property type="match status" value="1"/>
</dbReference>
<evidence type="ECO:0000313" key="7">
    <source>
        <dbReference type="Proteomes" id="UP000050794"/>
    </source>
</evidence>
<dbReference type="InterPro" id="IPR036866">
    <property type="entry name" value="RibonucZ/Hydroxyglut_hydro"/>
</dbReference>
<reference evidence="6 7" key="2">
    <citation type="submission" date="2018-11" db="EMBL/GenBank/DDBJ databases">
        <authorList>
            <consortium name="Pathogen Informatics"/>
        </authorList>
    </citation>
    <scope>NUCLEOTIDE SEQUENCE [LARGE SCALE GENOMIC DNA]</scope>
</reference>
<keyword evidence="4" id="KW-0539">Nucleus</keyword>
<organism evidence="7 8">
    <name type="scientific">Toxocara canis</name>
    <name type="common">Canine roundworm</name>
    <dbReference type="NCBI Taxonomy" id="6265"/>
    <lineage>
        <taxon>Eukaryota</taxon>
        <taxon>Metazoa</taxon>
        <taxon>Ecdysozoa</taxon>
        <taxon>Nematoda</taxon>
        <taxon>Chromadorea</taxon>
        <taxon>Rhabditida</taxon>
        <taxon>Spirurina</taxon>
        <taxon>Ascaridomorpha</taxon>
        <taxon>Ascaridoidea</taxon>
        <taxon>Toxocaridae</taxon>
        <taxon>Toxocara</taxon>
    </lineage>
</organism>
<reference evidence="8" key="1">
    <citation type="submission" date="2016-06" db="UniProtKB">
        <authorList>
            <consortium name="WormBaseParasite"/>
        </authorList>
    </citation>
    <scope>IDENTIFICATION</scope>
</reference>
<evidence type="ECO:0000256" key="4">
    <source>
        <dbReference type="ARBA" id="ARBA00023242"/>
    </source>
</evidence>
<dbReference type="EMBL" id="UYWY01022018">
    <property type="protein sequence ID" value="VDM45338.1"/>
    <property type="molecule type" value="Genomic_DNA"/>
</dbReference>
<gene>
    <name evidence="6" type="ORF">TCNE_LOCUS14017</name>
</gene>
<sequence>MPFTYSVVTQPLFGHTLQSISLSWQPNRPCILLKWPSASILLDCAVDFSTLSSFLPLNAKAGSRFEDLPCYRHGSAMDYLKMCCDQVFVDAPLEVHPVPLHLVSVSSIDAILVSNWMSFLALPFFTERTEFRGTVYMTDPTLQLGRLVMEEMLEYVERSEKVKVDEQWKQLDIFANFPNLPSSDPREWVGFYTRQQMQSAISKVHVLSFHETVVRLFHLNIILPVSCKKFISLFIYPFIQNLHILQNVSGALTITAYSSGYSIGSCNWVIHTEHEKIGYLSATSSRNSHTKAVHWDQLRGSDALILTSVCRFPEHSPDNSVCNLFTVMADTLKKNGSVLMPMCSTGVLYDLLEVITVQLDQQNVPMDIPVYFISPVAESSIAFSNIYAEWLSEKKQNMVYIPEEPFTHAFLMRGGRLKVFESLHGALCHQIKTPCILFTGHPSLRFGEAVRFLELWGNNPRNAIIMTDPDYPLKDVYGPYQNLAIRAFFYPIDTRLDYSQLNPSIMPDLAPKLLLMPEAYIQPPATAPQRVDFIITHNPHTTFRYGDMLTIPSITKRKRIRLHPDLVKNLDLRARGEQSDVGICALKGYLCAYDNALELRSESIVAKETGHSVDPIRTHCIGKLDAETLVRALQKRNVKATLETANDCTIIKIASLHAEVRIERDGHRTKISCSSKETRRKIADIVAHCLRTLYD</sequence>
<evidence type="ECO:0000313" key="6">
    <source>
        <dbReference type="EMBL" id="VDM45338.1"/>
    </source>
</evidence>
<dbReference type="InterPro" id="IPR027074">
    <property type="entry name" value="Integrator_9su"/>
</dbReference>
<dbReference type="InterPro" id="IPR022712">
    <property type="entry name" value="Beta_Casp"/>
</dbReference>
<dbReference type="WBParaSite" id="TCNE_0001401701-mRNA-1">
    <property type="protein sequence ID" value="TCNE_0001401701-mRNA-1"/>
    <property type="gene ID" value="TCNE_0001401701"/>
</dbReference>
<evidence type="ECO:0000313" key="8">
    <source>
        <dbReference type="WBParaSite" id="TCNE_0001401701-mRNA-1"/>
    </source>
</evidence>
<keyword evidence="7" id="KW-1185">Reference proteome</keyword>
<evidence type="ECO:0000256" key="1">
    <source>
        <dbReference type="ARBA" id="ARBA00004123"/>
    </source>
</evidence>
<proteinExistence type="predicted"/>